<dbReference type="GO" id="GO:0051539">
    <property type="term" value="F:4 iron, 4 sulfur cluster binding"/>
    <property type="evidence" value="ECO:0007669"/>
    <property type="project" value="UniProtKB-UniRule"/>
</dbReference>
<dbReference type="PIRSF" id="PIRSF000139">
    <property type="entry name" value="Glc_ox_4Fe-4S"/>
    <property type="match status" value="1"/>
</dbReference>
<feature type="domain" description="4Fe-4S ferredoxin-type" evidence="7">
    <location>
        <begin position="70"/>
        <end position="101"/>
    </location>
</feature>
<dbReference type="GO" id="GO:0019154">
    <property type="term" value="F:glycolate dehydrogenase activity"/>
    <property type="evidence" value="ECO:0007669"/>
    <property type="project" value="UniProtKB-EC"/>
</dbReference>
<feature type="domain" description="4Fe-4S ferredoxin-type" evidence="7">
    <location>
        <begin position="16"/>
        <end position="49"/>
    </location>
</feature>
<dbReference type="PROSITE" id="PS51379">
    <property type="entry name" value="4FE4S_FER_2"/>
    <property type="match status" value="2"/>
</dbReference>
<dbReference type="SUPFAM" id="SSF46548">
    <property type="entry name" value="alpha-helical ferredoxin"/>
    <property type="match status" value="1"/>
</dbReference>
<dbReference type="InterPro" id="IPR009051">
    <property type="entry name" value="Helical_ferredxn"/>
</dbReference>
<comment type="function">
    <text evidence="6">Component of a complex that catalyzes the oxidation of glycolate to glyoxylate.</text>
</comment>
<dbReference type="InterPro" id="IPR012257">
    <property type="entry name" value="Glc_ox_4Fe-4S"/>
</dbReference>
<dbReference type="EC" id="1.1.99.14" evidence="6"/>
<keyword evidence="5 6" id="KW-0411">Iron-sulfur</keyword>
<comment type="catalytic activity">
    <reaction evidence="6">
        <text>(R)-lactate + A = pyruvate + AH2</text>
        <dbReference type="Rhea" id="RHEA:15089"/>
        <dbReference type="ChEBI" id="CHEBI:13193"/>
        <dbReference type="ChEBI" id="CHEBI:15361"/>
        <dbReference type="ChEBI" id="CHEBI:16004"/>
        <dbReference type="ChEBI" id="CHEBI:17499"/>
    </reaction>
</comment>
<sequence length="453" mass="50052">MAVSLRELIEAPHGYSGPDVPDDDLLRACVHCGMCLPTCPTYRLTGEEASSPRGRLWMMRAVADGRLDLLDPEFDEQMYQCLNCRACEAVCPSGVHYGPLVEAARSQLEQHRPRPVWQRAARKVGLDLPFARIERMRFMVNVLRVYQRSHLGVLLRRTGVLRVLRLETLEAMLPPITELPLISGEERWTPPSPVGRVALFNGCVMSTVFANVNRSAARVMAHNGLAVEPPASQQCCGALHVHAGMMEEARTLARTNIDAFEESGEPIIVTAAGCGAALKEYSFLLKDDPVYADRAARFSERVRDVTEFLGERDLVPPTHAVDTTVTYQEPCHLAHAQRITRQPRALLAQVPGLRLEEMNESSLCCGSAGIYNIIRKEMADDLGDRKVKHVLATGAENVVTANPGCAMQLRTSLRRNGSTLPVRHIVEILDDAYGGEAEAKEGRWAFQDGATRP</sequence>
<evidence type="ECO:0000256" key="3">
    <source>
        <dbReference type="ARBA" id="ARBA00022737"/>
    </source>
</evidence>
<dbReference type="AlphaFoldDB" id="A0A6J4UI20"/>
<evidence type="ECO:0000313" key="8">
    <source>
        <dbReference type="EMBL" id="CAA9547844.1"/>
    </source>
</evidence>
<dbReference type="PROSITE" id="PS00198">
    <property type="entry name" value="4FE4S_FER_1"/>
    <property type="match status" value="1"/>
</dbReference>
<dbReference type="Pfam" id="PF02754">
    <property type="entry name" value="CCG"/>
    <property type="match status" value="2"/>
</dbReference>
<name>A0A6J4UI20_9BACT</name>
<dbReference type="Pfam" id="PF13183">
    <property type="entry name" value="Fer4_8"/>
    <property type="match status" value="1"/>
</dbReference>
<dbReference type="PANTHER" id="PTHR32479">
    <property type="entry name" value="GLYCOLATE OXIDASE IRON-SULFUR SUBUNIT"/>
    <property type="match status" value="1"/>
</dbReference>
<keyword evidence="6" id="KW-0249">Electron transport</keyword>
<accession>A0A6J4UI20</accession>
<keyword evidence="3" id="KW-0677">Repeat</keyword>
<evidence type="ECO:0000256" key="2">
    <source>
        <dbReference type="ARBA" id="ARBA00022723"/>
    </source>
</evidence>
<organism evidence="8">
    <name type="scientific">uncultured Thermomicrobiales bacterium</name>
    <dbReference type="NCBI Taxonomy" id="1645740"/>
    <lineage>
        <taxon>Bacteria</taxon>
        <taxon>Pseudomonadati</taxon>
        <taxon>Thermomicrobiota</taxon>
        <taxon>Thermomicrobia</taxon>
        <taxon>Thermomicrobiales</taxon>
        <taxon>environmental samples</taxon>
    </lineage>
</organism>
<evidence type="ECO:0000256" key="5">
    <source>
        <dbReference type="ARBA" id="ARBA00023014"/>
    </source>
</evidence>
<reference evidence="8" key="1">
    <citation type="submission" date="2020-02" db="EMBL/GenBank/DDBJ databases">
        <authorList>
            <person name="Meier V. D."/>
        </authorList>
    </citation>
    <scope>NUCLEOTIDE SEQUENCE</scope>
    <source>
        <strain evidence="8">AVDCRST_MAG43</strain>
    </source>
</reference>
<dbReference type="EMBL" id="CADCWI010000040">
    <property type="protein sequence ID" value="CAA9547844.1"/>
    <property type="molecule type" value="Genomic_DNA"/>
</dbReference>
<dbReference type="GO" id="GO:0046872">
    <property type="term" value="F:metal ion binding"/>
    <property type="evidence" value="ECO:0007669"/>
    <property type="project" value="UniProtKB-UniRule"/>
</dbReference>
<keyword evidence="4 6" id="KW-0408">Iron</keyword>
<keyword evidence="6" id="KW-0813">Transport</keyword>
<keyword evidence="1 6" id="KW-0004">4Fe-4S</keyword>
<comment type="cofactor">
    <cofactor evidence="6">
        <name>[4Fe-4S] cluster</name>
        <dbReference type="ChEBI" id="CHEBI:49883"/>
    </cofactor>
    <text evidence="6">Binds 2 [4Fe-4S] clusters.</text>
</comment>
<proteinExistence type="predicted"/>
<keyword evidence="2 6" id="KW-0479">Metal-binding</keyword>
<evidence type="ECO:0000256" key="4">
    <source>
        <dbReference type="ARBA" id="ARBA00023004"/>
    </source>
</evidence>
<protein>
    <recommendedName>
        <fullName evidence="6">Glycolate oxidase iron-sulfur subunit</fullName>
        <ecNumber evidence="6">1.1.99.14</ecNumber>
    </recommendedName>
</protein>
<gene>
    <name evidence="8" type="ORF">AVDCRST_MAG43-819</name>
</gene>
<keyword evidence="8" id="KW-0560">Oxidoreductase</keyword>
<dbReference type="PANTHER" id="PTHR32479:SF17">
    <property type="entry name" value="GLYCOLATE OXIDASE IRON-SULFUR SUBUNIT"/>
    <property type="match status" value="1"/>
</dbReference>
<evidence type="ECO:0000256" key="1">
    <source>
        <dbReference type="ARBA" id="ARBA00022485"/>
    </source>
</evidence>
<dbReference type="InterPro" id="IPR004017">
    <property type="entry name" value="Cys_rich_dom"/>
</dbReference>
<dbReference type="Gene3D" id="1.10.1060.10">
    <property type="entry name" value="Alpha-helical ferredoxin"/>
    <property type="match status" value="1"/>
</dbReference>
<dbReference type="InterPro" id="IPR017900">
    <property type="entry name" value="4Fe4S_Fe_S_CS"/>
</dbReference>
<dbReference type="InterPro" id="IPR017896">
    <property type="entry name" value="4Fe4S_Fe-S-bd"/>
</dbReference>
<evidence type="ECO:0000259" key="7">
    <source>
        <dbReference type="PROSITE" id="PS51379"/>
    </source>
</evidence>
<evidence type="ECO:0000256" key="6">
    <source>
        <dbReference type="PIRNR" id="PIRNR000139"/>
    </source>
</evidence>
<comment type="catalytic activity">
    <reaction evidence="6">
        <text>glycolate + A = glyoxylate + AH2</text>
        <dbReference type="Rhea" id="RHEA:21264"/>
        <dbReference type="ChEBI" id="CHEBI:13193"/>
        <dbReference type="ChEBI" id="CHEBI:17499"/>
        <dbReference type="ChEBI" id="CHEBI:29805"/>
        <dbReference type="ChEBI" id="CHEBI:36655"/>
        <dbReference type="EC" id="1.1.99.14"/>
    </reaction>
</comment>